<dbReference type="InterPro" id="IPR012132">
    <property type="entry name" value="GMC_OxRdtase"/>
</dbReference>
<dbReference type="InterPro" id="IPR000172">
    <property type="entry name" value="GMC_OxRdtase_N"/>
</dbReference>
<dbReference type="InterPro" id="IPR036188">
    <property type="entry name" value="FAD/NAD-bd_sf"/>
</dbReference>
<organism evidence="5 6">
    <name type="scientific">Glossina austeni</name>
    <name type="common">Savannah tsetse fly</name>
    <dbReference type="NCBI Taxonomy" id="7395"/>
    <lineage>
        <taxon>Eukaryota</taxon>
        <taxon>Metazoa</taxon>
        <taxon>Ecdysozoa</taxon>
        <taxon>Arthropoda</taxon>
        <taxon>Hexapoda</taxon>
        <taxon>Insecta</taxon>
        <taxon>Pterygota</taxon>
        <taxon>Neoptera</taxon>
        <taxon>Endopterygota</taxon>
        <taxon>Diptera</taxon>
        <taxon>Brachycera</taxon>
        <taxon>Muscomorpha</taxon>
        <taxon>Hippoboscoidea</taxon>
        <taxon>Glossinidae</taxon>
        <taxon>Glossina</taxon>
    </lineage>
</organism>
<dbReference type="PANTHER" id="PTHR11552:SF186">
    <property type="entry name" value="GLUCOSE-METHANOL-CHOLINE OXIDOREDUCTASE N-TERMINAL DOMAIN-CONTAINING PROTEIN"/>
    <property type="match status" value="1"/>
</dbReference>
<dbReference type="AlphaFoldDB" id="A0A1A9VSF0"/>
<feature type="transmembrane region" description="Helical" evidence="3">
    <location>
        <begin position="6"/>
        <end position="28"/>
    </location>
</feature>
<dbReference type="PANTHER" id="PTHR11552">
    <property type="entry name" value="GLUCOSE-METHANOL-CHOLINE GMC OXIDOREDUCTASE"/>
    <property type="match status" value="1"/>
</dbReference>
<keyword evidence="2" id="KW-0285">Flavoprotein</keyword>
<sequence length="633" mass="72054">MLTFDGAVTLWRFLLTVGPSATVILLLLNGIKEFRPDVVDFENRVQSVHVDDLRDSYDFIVVGGGTAGCVLASRLSEVQQWRVLLVEAGGDEPLLADLPVLFPAFQRSPWDWKYRTEPSEHFCLAMQNHQCLWPRGKMLGGCSSINAMLYIRGNRKDYDHWAEIGNLGWNYDNVFHYFLKMEDFRVKGLQLNPYHSQKGLLTVEEFRYSSPLQKIFLKAAAELEALNPNQDFNGKSQTGFAVPHGTLREGLRCSVNKAYIRPVWRRKNLHILLKASVEKLIIDPKTKEAKGVQFNWLGLQRLIWATREIILTAGSISSPHLLMLSGVGPQDQLLRHNIEVIQHLPGVGRNLQDHISTTGAMYTIENFQNNNQKLSFIVPEQLSKEMVERFLFQKEGFFYSLPVAEVMGFWNTKYQDPKLDWPDVQYFLGSFGYGADGGLLGSRGSGLTFDNFANTMEPVIYQDTFLIAPLLLRPKSRGKLELQSDNPQVPPKIYANYYDHPLDIAVMVDALKFAHNLTHTTIMRQLNATLNIYVWRNCPNAEYLTDTFWECLARYYSQTIYHPVGTCKMGPHSDIEAVVDPRLRVYGTRRLRVIDASVMPAIVTGNTNVPTIMIAEKGADMIKEEWLHYQAGV</sequence>
<evidence type="ECO:0000259" key="4">
    <source>
        <dbReference type="PROSITE" id="PS00624"/>
    </source>
</evidence>
<evidence type="ECO:0000256" key="2">
    <source>
        <dbReference type="PIRSR" id="PIRSR000137-2"/>
    </source>
</evidence>
<dbReference type="Pfam" id="PF05199">
    <property type="entry name" value="GMC_oxred_C"/>
    <property type="match status" value="1"/>
</dbReference>
<evidence type="ECO:0000313" key="6">
    <source>
        <dbReference type="Proteomes" id="UP000078200"/>
    </source>
</evidence>
<evidence type="ECO:0000256" key="1">
    <source>
        <dbReference type="ARBA" id="ARBA00010790"/>
    </source>
</evidence>
<keyword evidence="6" id="KW-1185">Reference proteome</keyword>
<keyword evidence="3" id="KW-0812">Transmembrane</keyword>
<comment type="cofactor">
    <cofactor evidence="2">
        <name>FAD</name>
        <dbReference type="ChEBI" id="CHEBI:57692"/>
    </cofactor>
</comment>
<dbReference type="VEuPathDB" id="VectorBase:GAUT045979"/>
<evidence type="ECO:0000256" key="3">
    <source>
        <dbReference type="SAM" id="Phobius"/>
    </source>
</evidence>
<dbReference type="Proteomes" id="UP000078200">
    <property type="component" value="Unassembled WGS sequence"/>
</dbReference>
<dbReference type="Gene3D" id="3.50.50.60">
    <property type="entry name" value="FAD/NAD(P)-binding domain"/>
    <property type="match status" value="1"/>
</dbReference>
<feature type="binding site" evidence="2">
    <location>
        <position position="277"/>
    </location>
    <ligand>
        <name>FAD</name>
        <dbReference type="ChEBI" id="CHEBI:57692"/>
    </ligand>
</feature>
<dbReference type="PROSITE" id="PS00624">
    <property type="entry name" value="GMC_OXRED_2"/>
    <property type="match status" value="1"/>
</dbReference>
<name>A0A1A9VSF0_GLOAU</name>
<dbReference type="GO" id="GO:0016614">
    <property type="term" value="F:oxidoreductase activity, acting on CH-OH group of donors"/>
    <property type="evidence" value="ECO:0007669"/>
    <property type="project" value="InterPro"/>
</dbReference>
<reference evidence="5" key="1">
    <citation type="submission" date="2020-05" db="UniProtKB">
        <authorList>
            <consortium name="EnsemblMetazoa"/>
        </authorList>
    </citation>
    <scope>IDENTIFICATION</scope>
    <source>
        <strain evidence="5">TTRI</strain>
    </source>
</reference>
<keyword evidence="3" id="KW-1133">Transmembrane helix</keyword>
<dbReference type="SUPFAM" id="SSF51905">
    <property type="entry name" value="FAD/NAD(P)-binding domain"/>
    <property type="match status" value="1"/>
</dbReference>
<dbReference type="PIRSF" id="PIRSF000137">
    <property type="entry name" value="Alcohol_oxidase"/>
    <property type="match status" value="1"/>
</dbReference>
<dbReference type="EnsemblMetazoa" id="GAUT045979-RA">
    <property type="protein sequence ID" value="GAUT045979-PA"/>
    <property type="gene ID" value="GAUT045979"/>
</dbReference>
<dbReference type="SUPFAM" id="SSF54373">
    <property type="entry name" value="FAD-linked reductases, C-terminal domain"/>
    <property type="match status" value="1"/>
</dbReference>
<protein>
    <recommendedName>
        <fullName evidence="4">Glucose-methanol-choline oxidoreductase N-terminal domain-containing protein</fullName>
    </recommendedName>
</protein>
<evidence type="ECO:0000313" key="5">
    <source>
        <dbReference type="EnsemblMetazoa" id="GAUT045979-PA"/>
    </source>
</evidence>
<accession>A0A1A9VSF0</accession>
<dbReference type="InterPro" id="IPR007867">
    <property type="entry name" value="GMC_OxRtase_C"/>
</dbReference>
<dbReference type="STRING" id="7395.A0A1A9VSF0"/>
<feature type="domain" description="Glucose-methanol-choline oxidoreductase N-terminal" evidence="4">
    <location>
        <begin position="314"/>
        <end position="328"/>
    </location>
</feature>
<dbReference type="Gene3D" id="3.30.560.10">
    <property type="entry name" value="Glucose Oxidase, domain 3"/>
    <property type="match status" value="1"/>
</dbReference>
<dbReference type="GO" id="GO:0050660">
    <property type="term" value="F:flavin adenine dinucleotide binding"/>
    <property type="evidence" value="ECO:0007669"/>
    <property type="project" value="InterPro"/>
</dbReference>
<proteinExistence type="inferred from homology"/>
<keyword evidence="2" id="KW-0274">FAD</keyword>
<comment type="similarity">
    <text evidence="1">Belongs to the GMC oxidoreductase family.</text>
</comment>
<keyword evidence="3" id="KW-0472">Membrane</keyword>
<dbReference type="Pfam" id="PF00732">
    <property type="entry name" value="GMC_oxred_N"/>
    <property type="match status" value="1"/>
</dbReference>